<keyword evidence="2" id="KW-0498">Mitosis</keyword>
<dbReference type="PANTHER" id="PTHR18937:SF12">
    <property type="entry name" value="STRUCTURAL MAINTENANCE OF CHROMOSOMES PROTEIN"/>
    <property type="match status" value="1"/>
</dbReference>
<dbReference type="AlphaFoldDB" id="A0AAD5WG82"/>
<evidence type="ECO:0000256" key="5">
    <source>
        <dbReference type="SAM" id="MobiDB-lite"/>
    </source>
</evidence>
<sequence>MKNPKERTALFEEIVEVLRTSQEYDRLKAELQKAEDDAQQNMNKRRGIAQEKREAKLERDEAEKYQHMKDDLAAKQKLLCFSNCFYCERYGKQAEEELLQKRNQVAELEARKNEADELVNEKQKQVKRVQRDNHRLEKELVTRRREISHQRPLYVQVKQEALHVKTKLETSNKTLNAAQKLAEKNEEQVELLEKSAKRSGELVDVFLGLV</sequence>
<feature type="compositionally biased region" description="Basic and acidic residues" evidence="5">
    <location>
        <begin position="48"/>
        <end position="57"/>
    </location>
</feature>
<dbReference type="EMBL" id="JAHQIW010006365">
    <property type="protein sequence ID" value="KAJ1368947.1"/>
    <property type="molecule type" value="Genomic_DNA"/>
</dbReference>
<keyword evidence="1" id="KW-0132">Cell division</keyword>
<evidence type="ECO:0000256" key="1">
    <source>
        <dbReference type="ARBA" id="ARBA00022618"/>
    </source>
</evidence>
<keyword evidence="7" id="KW-1185">Reference proteome</keyword>
<evidence type="ECO:0000256" key="4">
    <source>
        <dbReference type="ARBA" id="ARBA00023306"/>
    </source>
</evidence>
<feature type="region of interest" description="Disordered" evidence="5">
    <location>
        <begin position="34"/>
        <end position="57"/>
    </location>
</feature>
<keyword evidence="4" id="KW-0131">Cell cycle</keyword>
<dbReference type="GO" id="GO:0007062">
    <property type="term" value="P:sister chromatid cohesion"/>
    <property type="evidence" value="ECO:0007669"/>
    <property type="project" value="TreeGrafter"/>
</dbReference>
<dbReference type="GO" id="GO:0051301">
    <property type="term" value="P:cell division"/>
    <property type="evidence" value="ECO:0007669"/>
    <property type="project" value="UniProtKB-KW"/>
</dbReference>
<dbReference type="GO" id="GO:0003677">
    <property type="term" value="F:DNA binding"/>
    <property type="evidence" value="ECO:0007669"/>
    <property type="project" value="TreeGrafter"/>
</dbReference>
<dbReference type="Proteomes" id="UP001196413">
    <property type="component" value="Unassembled WGS sequence"/>
</dbReference>
<evidence type="ECO:0000313" key="7">
    <source>
        <dbReference type="Proteomes" id="UP001196413"/>
    </source>
</evidence>
<accession>A0AAD5WG82</accession>
<dbReference type="GO" id="GO:0008278">
    <property type="term" value="C:cohesin complex"/>
    <property type="evidence" value="ECO:0007669"/>
    <property type="project" value="TreeGrafter"/>
</dbReference>
<dbReference type="PANTHER" id="PTHR18937">
    <property type="entry name" value="STRUCTURAL MAINTENANCE OF CHROMOSOMES SMC FAMILY MEMBER"/>
    <property type="match status" value="1"/>
</dbReference>
<dbReference type="GO" id="GO:0005634">
    <property type="term" value="C:nucleus"/>
    <property type="evidence" value="ECO:0007669"/>
    <property type="project" value="TreeGrafter"/>
</dbReference>
<evidence type="ECO:0000313" key="6">
    <source>
        <dbReference type="EMBL" id="KAJ1368947.1"/>
    </source>
</evidence>
<reference evidence="6" key="1">
    <citation type="submission" date="2021-06" db="EMBL/GenBank/DDBJ databases">
        <title>Parelaphostrongylus tenuis whole genome reference sequence.</title>
        <authorList>
            <person name="Garwood T.J."/>
            <person name="Larsen P.A."/>
            <person name="Fountain-Jones N.M."/>
            <person name="Garbe J.R."/>
            <person name="Macchietto M.G."/>
            <person name="Kania S.A."/>
            <person name="Gerhold R.W."/>
            <person name="Richards J.E."/>
            <person name="Wolf T.M."/>
        </authorList>
    </citation>
    <scope>NUCLEOTIDE SEQUENCE</scope>
    <source>
        <strain evidence="6">MNPRO001-30</strain>
        <tissue evidence="6">Meninges</tissue>
    </source>
</reference>
<protein>
    <submittedName>
        <fullName evidence="6">SMC</fullName>
    </submittedName>
</protein>
<proteinExistence type="predicted"/>
<evidence type="ECO:0000256" key="2">
    <source>
        <dbReference type="ARBA" id="ARBA00022776"/>
    </source>
</evidence>
<name>A0AAD5WG82_PARTN</name>
<evidence type="ECO:0000256" key="3">
    <source>
        <dbReference type="ARBA" id="ARBA00023242"/>
    </source>
</evidence>
<comment type="caution">
    <text evidence="6">The sequence shown here is derived from an EMBL/GenBank/DDBJ whole genome shotgun (WGS) entry which is preliminary data.</text>
</comment>
<keyword evidence="3" id="KW-0539">Nucleus</keyword>
<gene>
    <name evidence="6" type="primary">HIM-1_2</name>
    <name evidence="6" type="ORF">KIN20_030313</name>
</gene>
<organism evidence="6 7">
    <name type="scientific">Parelaphostrongylus tenuis</name>
    <name type="common">Meningeal worm</name>
    <dbReference type="NCBI Taxonomy" id="148309"/>
    <lineage>
        <taxon>Eukaryota</taxon>
        <taxon>Metazoa</taxon>
        <taxon>Ecdysozoa</taxon>
        <taxon>Nematoda</taxon>
        <taxon>Chromadorea</taxon>
        <taxon>Rhabditida</taxon>
        <taxon>Rhabditina</taxon>
        <taxon>Rhabditomorpha</taxon>
        <taxon>Strongyloidea</taxon>
        <taxon>Metastrongylidae</taxon>
        <taxon>Parelaphostrongylus</taxon>
    </lineage>
</organism>